<dbReference type="Gene3D" id="3.40.50.850">
    <property type="entry name" value="Isochorismatase-like"/>
    <property type="match status" value="1"/>
</dbReference>
<accession>A0A178Z8Y7</accession>
<keyword evidence="2" id="KW-0378">Hydrolase</keyword>
<evidence type="ECO:0000256" key="1">
    <source>
        <dbReference type="ARBA" id="ARBA00006336"/>
    </source>
</evidence>
<dbReference type="AlphaFoldDB" id="A0A178Z8Y7"/>
<dbReference type="GO" id="GO:0016787">
    <property type="term" value="F:hydrolase activity"/>
    <property type="evidence" value="ECO:0007669"/>
    <property type="project" value="UniProtKB-KW"/>
</dbReference>
<dbReference type="EMBL" id="LVYI01000010">
    <property type="protein sequence ID" value="OAP55633.1"/>
    <property type="molecule type" value="Genomic_DNA"/>
</dbReference>
<comment type="similarity">
    <text evidence="1">Belongs to the isochorismatase family.</text>
</comment>
<dbReference type="Proteomes" id="UP000078343">
    <property type="component" value="Unassembled WGS sequence"/>
</dbReference>
<organism evidence="4 5">
    <name type="scientific">Fonsecaea erecta</name>
    <dbReference type="NCBI Taxonomy" id="1367422"/>
    <lineage>
        <taxon>Eukaryota</taxon>
        <taxon>Fungi</taxon>
        <taxon>Dikarya</taxon>
        <taxon>Ascomycota</taxon>
        <taxon>Pezizomycotina</taxon>
        <taxon>Eurotiomycetes</taxon>
        <taxon>Chaetothyriomycetidae</taxon>
        <taxon>Chaetothyriales</taxon>
        <taxon>Herpotrichiellaceae</taxon>
        <taxon>Fonsecaea</taxon>
    </lineage>
</organism>
<gene>
    <name evidence="4" type="ORF">AYL99_09785</name>
</gene>
<protein>
    <recommendedName>
        <fullName evidence="3">Isochorismatase-like domain-containing protein</fullName>
    </recommendedName>
</protein>
<evidence type="ECO:0000259" key="3">
    <source>
        <dbReference type="Pfam" id="PF00857"/>
    </source>
</evidence>
<feature type="domain" description="Isochorismatase-like" evidence="3">
    <location>
        <begin position="5"/>
        <end position="184"/>
    </location>
</feature>
<dbReference type="OrthoDB" id="1739143at2759"/>
<dbReference type="InterPro" id="IPR050272">
    <property type="entry name" value="Isochorismatase-like_hydrls"/>
</dbReference>
<comment type="caution">
    <text evidence="4">The sequence shown here is derived from an EMBL/GenBank/DDBJ whole genome shotgun (WGS) entry which is preliminary data.</text>
</comment>
<name>A0A178Z8Y7_9EURO</name>
<dbReference type="CDD" id="cd00431">
    <property type="entry name" value="cysteine_hydrolases"/>
    <property type="match status" value="1"/>
</dbReference>
<dbReference type="SUPFAM" id="SSF52499">
    <property type="entry name" value="Isochorismatase-like hydrolases"/>
    <property type="match status" value="1"/>
</dbReference>
<dbReference type="PANTHER" id="PTHR43540">
    <property type="entry name" value="PEROXYUREIDOACRYLATE/UREIDOACRYLATE AMIDOHYDROLASE-RELATED"/>
    <property type="match status" value="1"/>
</dbReference>
<evidence type="ECO:0000313" key="4">
    <source>
        <dbReference type="EMBL" id="OAP55633.1"/>
    </source>
</evidence>
<reference evidence="4 5" key="1">
    <citation type="submission" date="2016-04" db="EMBL/GenBank/DDBJ databases">
        <title>Draft genome of Fonsecaea erecta CBS 125763.</title>
        <authorList>
            <person name="Weiss V.A."/>
            <person name="Vicente V.A."/>
            <person name="Raittz R.T."/>
            <person name="Moreno L.F."/>
            <person name="De Souza E.M."/>
            <person name="Pedrosa F.O."/>
            <person name="Steffens M.B."/>
            <person name="Faoro H."/>
            <person name="Tadra-Sfeir M.Z."/>
            <person name="Najafzadeh M.J."/>
            <person name="Felipe M.S."/>
            <person name="Teixeira M."/>
            <person name="Sun J."/>
            <person name="Xi L."/>
            <person name="Gomes R."/>
            <person name="De Azevedo C.M."/>
            <person name="Salgado C.G."/>
            <person name="Da Silva M.B."/>
            <person name="Nascimento M.F."/>
            <person name="Queiroz-Telles F."/>
            <person name="Attili D.S."/>
            <person name="Gorbushina A."/>
        </authorList>
    </citation>
    <scope>NUCLEOTIDE SEQUENCE [LARGE SCALE GENOMIC DNA]</scope>
    <source>
        <strain evidence="4 5">CBS 125763</strain>
    </source>
</reference>
<dbReference type="Pfam" id="PF00857">
    <property type="entry name" value="Isochorismatase"/>
    <property type="match status" value="1"/>
</dbReference>
<dbReference type="RefSeq" id="XP_018689000.1">
    <property type="nucleotide sequence ID" value="XM_018841291.1"/>
</dbReference>
<proteinExistence type="inferred from homology"/>
<dbReference type="GeneID" id="30013953"/>
<dbReference type="PANTHER" id="PTHR43540:SF1">
    <property type="entry name" value="ISOCHORISMATASE HYDROLASE"/>
    <property type="match status" value="1"/>
</dbReference>
<dbReference type="InterPro" id="IPR000868">
    <property type="entry name" value="Isochorismatase-like_dom"/>
</dbReference>
<sequence>MAATTALLVCDIQNGIIERVQGGPENTESFLQRLSQTIAAARAASLPIIYVRVAFRPGMPEVSPRNALLAGAKAAGGTSFSESSASTQIHASVAPHDGDIVVIKRRVSALHGTDLDLVLRSLGVETLVIAGLSTSGVVMSTVRQGADMDYRLVVLADLCRDTEQDMHEAAIKVIAKQAEVLSAAEWVERLSH</sequence>
<evidence type="ECO:0000256" key="2">
    <source>
        <dbReference type="ARBA" id="ARBA00022801"/>
    </source>
</evidence>
<keyword evidence="5" id="KW-1185">Reference proteome</keyword>
<evidence type="ECO:0000313" key="5">
    <source>
        <dbReference type="Proteomes" id="UP000078343"/>
    </source>
</evidence>
<dbReference type="InterPro" id="IPR036380">
    <property type="entry name" value="Isochorismatase-like_sf"/>
</dbReference>